<dbReference type="RefSeq" id="WP_266281842.1">
    <property type="nucleotide sequence ID" value="NZ_JAPKNF010000001.1"/>
</dbReference>
<dbReference type="Gene3D" id="3.10.20.440">
    <property type="entry name" value="2Fe-2S iron-sulphur cluster binding domain, sarcosine oxidase, alpha subunit, N-terminal domain"/>
    <property type="match status" value="1"/>
</dbReference>
<comment type="caution">
    <text evidence="2">The sequence shown here is derived from an EMBL/GenBank/DDBJ whole genome shotgun (WGS) entry which is preliminary data.</text>
</comment>
<accession>A0ABU0M1C6</accession>
<dbReference type="SUPFAM" id="SSF54292">
    <property type="entry name" value="2Fe-2S ferredoxin-like"/>
    <property type="match status" value="1"/>
</dbReference>
<evidence type="ECO:0000313" key="2">
    <source>
        <dbReference type="EMBL" id="MDQ0514754.1"/>
    </source>
</evidence>
<sequence>MTEVTIFVDGVAVVAEAGRPLGALMHRLGPAMRRTREGAPRGLFCGMGVCFDCLVTVDGVADRRACMTPIRDGMRIETSLASGNPS</sequence>
<gene>
    <name evidence="2" type="ORF">QO015_000367</name>
</gene>
<dbReference type="Pfam" id="PF13510">
    <property type="entry name" value="Fer2_4"/>
    <property type="match status" value="1"/>
</dbReference>
<dbReference type="EMBL" id="JAUSWJ010000001">
    <property type="protein sequence ID" value="MDQ0514754.1"/>
    <property type="molecule type" value="Genomic_DNA"/>
</dbReference>
<keyword evidence="1" id="KW-0560">Oxidoreductase</keyword>
<keyword evidence="3" id="KW-1185">Reference proteome</keyword>
<name>A0ABU0M1C6_9HYPH</name>
<protein>
    <submittedName>
        <fullName evidence="2">Molibdopterin-dependent oxidoreductase YjgC</fullName>
    </submittedName>
</protein>
<dbReference type="InterPro" id="IPR036010">
    <property type="entry name" value="2Fe-2S_ferredoxin-like_sf"/>
</dbReference>
<organism evidence="2 3">
    <name type="scientific">Kaistia geumhonensis</name>
    <dbReference type="NCBI Taxonomy" id="410839"/>
    <lineage>
        <taxon>Bacteria</taxon>
        <taxon>Pseudomonadati</taxon>
        <taxon>Pseudomonadota</taxon>
        <taxon>Alphaproteobacteria</taxon>
        <taxon>Hyphomicrobiales</taxon>
        <taxon>Kaistiaceae</taxon>
        <taxon>Kaistia</taxon>
    </lineage>
</organism>
<reference evidence="2 3" key="1">
    <citation type="submission" date="2023-07" db="EMBL/GenBank/DDBJ databases">
        <title>Genomic Encyclopedia of Type Strains, Phase IV (KMG-IV): sequencing the most valuable type-strain genomes for metagenomic binning, comparative biology and taxonomic classification.</title>
        <authorList>
            <person name="Goeker M."/>
        </authorList>
    </citation>
    <scope>NUCLEOTIDE SEQUENCE [LARGE SCALE GENOMIC DNA]</scope>
    <source>
        <strain evidence="2 3">B1-1</strain>
    </source>
</reference>
<dbReference type="Proteomes" id="UP001223743">
    <property type="component" value="Unassembled WGS sequence"/>
</dbReference>
<evidence type="ECO:0000313" key="3">
    <source>
        <dbReference type="Proteomes" id="UP001223743"/>
    </source>
</evidence>
<proteinExistence type="predicted"/>
<evidence type="ECO:0000256" key="1">
    <source>
        <dbReference type="ARBA" id="ARBA00023002"/>
    </source>
</evidence>
<dbReference type="InterPro" id="IPR042204">
    <property type="entry name" value="2Fe-2S-bd_N"/>
</dbReference>